<feature type="transmembrane region" description="Helical" evidence="1">
    <location>
        <begin position="164"/>
        <end position="182"/>
    </location>
</feature>
<feature type="transmembrane region" description="Helical" evidence="1">
    <location>
        <begin position="262"/>
        <end position="281"/>
    </location>
</feature>
<dbReference type="PANTHER" id="PTHR22911">
    <property type="entry name" value="ACYL-MALONYL CONDENSING ENZYME-RELATED"/>
    <property type="match status" value="1"/>
</dbReference>
<accession>A0A382DFF7</accession>
<protein>
    <recommendedName>
        <fullName evidence="2">EamA domain-containing protein</fullName>
    </recommendedName>
</protein>
<keyword evidence="1" id="KW-0472">Membrane</keyword>
<evidence type="ECO:0000256" key="1">
    <source>
        <dbReference type="SAM" id="Phobius"/>
    </source>
</evidence>
<feature type="domain" description="EamA" evidence="2">
    <location>
        <begin position="17"/>
        <end position="152"/>
    </location>
</feature>
<dbReference type="SUPFAM" id="SSF103481">
    <property type="entry name" value="Multidrug resistance efflux transporter EmrE"/>
    <property type="match status" value="1"/>
</dbReference>
<sequence>MHSALVDTRATDRNSMSIALTCLAGTLFAVNATFTRLALDRTRVRTDVAAAATVMTAATVASVIAIIGGVRLSDLSWADSQGFFVIGAIVPGVGQLTFYAAIRMAGPSRSAIMLGTVPVWSVVLAAIFLNEHWSTSVVAGTLLAVVGSVLLATEGITKASVSRLGLALAALTALQFAIRDVLARSVTQGSNLDSSAAAAVTLWVGAVVLIGVGVGTAKPREFSENLRRSMPAMLIPGIAVGLAMPALLAAFERSRVGVVSPLLGATQTVGAVLLSGLLIGGTEINRRVVLAVIVTLAGGTLIGVTR</sequence>
<gene>
    <name evidence="3" type="ORF">METZ01_LOCUS189626</name>
</gene>
<dbReference type="Pfam" id="PF00892">
    <property type="entry name" value="EamA"/>
    <property type="match status" value="1"/>
</dbReference>
<keyword evidence="1" id="KW-0812">Transmembrane</keyword>
<dbReference type="InterPro" id="IPR000620">
    <property type="entry name" value="EamA_dom"/>
</dbReference>
<feature type="transmembrane region" description="Helical" evidence="1">
    <location>
        <begin position="16"/>
        <end position="39"/>
    </location>
</feature>
<evidence type="ECO:0000313" key="3">
    <source>
        <dbReference type="EMBL" id="SVB36772.1"/>
    </source>
</evidence>
<name>A0A382DFF7_9ZZZZ</name>
<keyword evidence="1" id="KW-1133">Transmembrane helix</keyword>
<dbReference type="GO" id="GO:0016020">
    <property type="term" value="C:membrane"/>
    <property type="evidence" value="ECO:0007669"/>
    <property type="project" value="InterPro"/>
</dbReference>
<feature type="transmembrane region" description="Helical" evidence="1">
    <location>
        <begin position="194"/>
        <end position="217"/>
    </location>
</feature>
<evidence type="ECO:0000259" key="2">
    <source>
        <dbReference type="Pfam" id="PF00892"/>
    </source>
</evidence>
<reference evidence="3" key="1">
    <citation type="submission" date="2018-05" db="EMBL/GenBank/DDBJ databases">
        <authorList>
            <person name="Lanie J.A."/>
            <person name="Ng W.-L."/>
            <person name="Kazmierczak K.M."/>
            <person name="Andrzejewski T.M."/>
            <person name="Davidsen T.M."/>
            <person name="Wayne K.J."/>
            <person name="Tettelin H."/>
            <person name="Glass J.I."/>
            <person name="Rusch D."/>
            <person name="Podicherti R."/>
            <person name="Tsui H.-C.T."/>
            <person name="Winkler M.E."/>
        </authorList>
    </citation>
    <scope>NUCLEOTIDE SEQUENCE</scope>
</reference>
<feature type="transmembrane region" description="Helical" evidence="1">
    <location>
        <begin position="229"/>
        <end position="250"/>
    </location>
</feature>
<dbReference type="AlphaFoldDB" id="A0A382DFF7"/>
<organism evidence="3">
    <name type="scientific">marine metagenome</name>
    <dbReference type="NCBI Taxonomy" id="408172"/>
    <lineage>
        <taxon>unclassified sequences</taxon>
        <taxon>metagenomes</taxon>
        <taxon>ecological metagenomes</taxon>
    </lineage>
</organism>
<feature type="transmembrane region" description="Helical" evidence="1">
    <location>
        <begin position="111"/>
        <end position="129"/>
    </location>
</feature>
<feature type="transmembrane region" description="Helical" evidence="1">
    <location>
        <begin position="135"/>
        <end position="152"/>
    </location>
</feature>
<dbReference type="PANTHER" id="PTHR22911:SF137">
    <property type="entry name" value="SOLUTE CARRIER FAMILY 35 MEMBER G2-RELATED"/>
    <property type="match status" value="1"/>
</dbReference>
<dbReference type="InterPro" id="IPR037185">
    <property type="entry name" value="EmrE-like"/>
</dbReference>
<feature type="transmembrane region" description="Helical" evidence="1">
    <location>
        <begin position="288"/>
        <end position="305"/>
    </location>
</feature>
<feature type="transmembrane region" description="Helical" evidence="1">
    <location>
        <begin position="48"/>
        <end position="70"/>
    </location>
</feature>
<proteinExistence type="predicted"/>
<feature type="transmembrane region" description="Helical" evidence="1">
    <location>
        <begin position="82"/>
        <end position="102"/>
    </location>
</feature>
<dbReference type="EMBL" id="UINC01038970">
    <property type="protein sequence ID" value="SVB36772.1"/>
    <property type="molecule type" value="Genomic_DNA"/>
</dbReference>